<evidence type="ECO:0000256" key="6">
    <source>
        <dbReference type="ARBA" id="ARBA00022741"/>
    </source>
</evidence>
<keyword evidence="8 14" id="KW-0067">ATP-binding</keyword>
<dbReference type="GO" id="GO:0051301">
    <property type="term" value="P:cell division"/>
    <property type="evidence" value="ECO:0007669"/>
    <property type="project" value="UniProtKB-KW"/>
</dbReference>
<evidence type="ECO:0000256" key="8">
    <source>
        <dbReference type="ARBA" id="ARBA00022840"/>
    </source>
</evidence>
<feature type="transmembrane region" description="Helical" evidence="17">
    <location>
        <begin position="281"/>
        <end position="302"/>
    </location>
</feature>
<dbReference type="GO" id="GO:0006281">
    <property type="term" value="P:DNA repair"/>
    <property type="evidence" value="ECO:0007669"/>
    <property type="project" value="UniProtKB-KW"/>
</dbReference>
<keyword evidence="12" id="KW-0131">Cell cycle</keyword>
<dbReference type="InterPro" id="IPR016059">
    <property type="entry name" value="DNA_ligase_ATP-dep_CS"/>
</dbReference>
<feature type="transmembrane region" description="Helical" evidence="17">
    <location>
        <begin position="323"/>
        <end position="345"/>
    </location>
</feature>
<keyword evidence="20" id="KW-1185">Reference proteome</keyword>
<feature type="compositionally biased region" description="Basic and acidic residues" evidence="16">
    <location>
        <begin position="518"/>
        <end position="538"/>
    </location>
</feature>
<evidence type="ECO:0000256" key="5">
    <source>
        <dbReference type="ARBA" id="ARBA00022705"/>
    </source>
</evidence>
<organism evidence="19 20">
    <name type="scientific">Sanghuangporus baumii</name>
    <name type="common">Phellinus baumii</name>
    <dbReference type="NCBI Taxonomy" id="108892"/>
    <lineage>
        <taxon>Eukaryota</taxon>
        <taxon>Fungi</taxon>
        <taxon>Dikarya</taxon>
        <taxon>Basidiomycota</taxon>
        <taxon>Agaricomycotina</taxon>
        <taxon>Agaricomycetes</taxon>
        <taxon>Hymenochaetales</taxon>
        <taxon>Hymenochaetaceae</taxon>
        <taxon>Sanghuangporus</taxon>
    </lineage>
</organism>
<dbReference type="GO" id="GO:0003910">
    <property type="term" value="F:DNA ligase (ATP) activity"/>
    <property type="evidence" value="ECO:0007669"/>
    <property type="project" value="UniProtKB-EC"/>
</dbReference>
<dbReference type="FunFam" id="3.30.470.30:FF:000016">
    <property type="entry name" value="DNA ligase"/>
    <property type="match status" value="1"/>
</dbReference>
<comment type="similarity">
    <text evidence="2 15">Belongs to the ATP-dependent DNA ligase family.</text>
</comment>
<dbReference type="PANTHER" id="PTHR45674:SF4">
    <property type="entry name" value="DNA LIGASE 1"/>
    <property type="match status" value="1"/>
</dbReference>
<dbReference type="SUPFAM" id="SSF50249">
    <property type="entry name" value="Nucleic acid-binding proteins"/>
    <property type="match status" value="1"/>
</dbReference>
<dbReference type="Gene3D" id="3.30.470.30">
    <property type="entry name" value="DNA ligase/mRNA capping enzyme"/>
    <property type="match status" value="1"/>
</dbReference>
<protein>
    <recommendedName>
        <fullName evidence="14">DNA ligase</fullName>
        <ecNumber evidence="14">6.5.1.1</ecNumber>
    </recommendedName>
</protein>
<keyword evidence="17" id="KW-0812">Transmembrane</keyword>
<keyword evidence="9 14" id="KW-0233">DNA recombination</keyword>
<dbReference type="GO" id="GO:1903461">
    <property type="term" value="P:Okazaki fragment processing involved in mitotic DNA replication"/>
    <property type="evidence" value="ECO:0007669"/>
    <property type="project" value="TreeGrafter"/>
</dbReference>
<dbReference type="GO" id="GO:0003677">
    <property type="term" value="F:DNA binding"/>
    <property type="evidence" value="ECO:0007669"/>
    <property type="project" value="InterPro"/>
</dbReference>
<keyword evidence="17" id="KW-0472">Membrane</keyword>
<dbReference type="PROSITE" id="PS00697">
    <property type="entry name" value="DNA_LIGASE_A1"/>
    <property type="match status" value="1"/>
</dbReference>
<evidence type="ECO:0000256" key="17">
    <source>
        <dbReference type="SAM" id="Phobius"/>
    </source>
</evidence>
<feature type="transmembrane region" description="Helical" evidence="17">
    <location>
        <begin position="351"/>
        <end position="371"/>
    </location>
</feature>
<feature type="transmembrane region" description="Helical" evidence="17">
    <location>
        <begin position="12"/>
        <end position="31"/>
    </location>
</feature>
<reference evidence="19" key="1">
    <citation type="submission" date="2016-06" db="EMBL/GenBank/DDBJ databases">
        <title>Draft Genome sequence of the fungus Inonotus baumii.</title>
        <authorList>
            <person name="Zhu H."/>
            <person name="Lin W."/>
        </authorList>
    </citation>
    <scope>NUCLEOTIDE SEQUENCE</scope>
    <source>
        <strain evidence="19">821</strain>
    </source>
</reference>
<keyword evidence="11" id="KW-0539">Nucleus</keyword>
<keyword evidence="3 14" id="KW-0436">Ligase</keyword>
<keyword evidence="17" id="KW-1133">Transmembrane helix</keyword>
<dbReference type="GO" id="GO:0071897">
    <property type="term" value="P:DNA biosynthetic process"/>
    <property type="evidence" value="ECO:0007669"/>
    <property type="project" value="InterPro"/>
</dbReference>
<dbReference type="CDD" id="cd07900">
    <property type="entry name" value="Adenylation_DNA_ligase_I_Euk"/>
    <property type="match status" value="1"/>
</dbReference>
<dbReference type="SUPFAM" id="SSF103481">
    <property type="entry name" value="Multidrug resistance efflux transporter EmrE"/>
    <property type="match status" value="1"/>
</dbReference>
<comment type="catalytic activity">
    <reaction evidence="13 14">
        <text>ATP + (deoxyribonucleotide)n-3'-hydroxyl + 5'-phospho-(deoxyribonucleotide)m = (deoxyribonucleotide)n+m + AMP + diphosphate.</text>
        <dbReference type="EC" id="6.5.1.1"/>
    </reaction>
</comment>
<feature type="domain" description="ATP-dependent DNA ligase family profile" evidence="18">
    <location>
        <begin position="1022"/>
        <end position="1154"/>
    </location>
</feature>
<keyword evidence="6 14" id="KW-0547">Nucleotide-binding</keyword>
<evidence type="ECO:0000256" key="4">
    <source>
        <dbReference type="ARBA" id="ARBA00022618"/>
    </source>
</evidence>
<evidence type="ECO:0000256" key="2">
    <source>
        <dbReference type="ARBA" id="ARBA00007572"/>
    </source>
</evidence>
<evidence type="ECO:0000313" key="20">
    <source>
        <dbReference type="Proteomes" id="UP000757232"/>
    </source>
</evidence>
<dbReference type="NCBIfam" id="TIGR00574">
    <property type="entry name" value="dnl1"/>
    <property type="match status" value="1"/>
</dbReference>
<feature type="region of interest" description="Disordered" evidence="16">
    <location>
        <begin position="498"/>
        <end position="635"/>
    </location>
</feature>
<gene>
    <name evidence="19" type="ORF">A7U60_g6673</name>
</gene>
<dbReference type="Gene3D" id="2.40.50.140">
    <property type="entry name" value="Nucleic acid-binding proteins"/>
    <property type="match status" value="1"/>
</dbReference>
<feature type="compositionally biased region" description="Basic residues" evidence="16">
    <location>
        <begin position="582"/>
        <end position="595"/>
    </location>
</feature>
<feature type="compositionally biased region" description="Low complexity" evidence="16">
    <location>
        <begin position="539"/>
        <end position="550"/>
    </location>
</feature>
<dbReference type="PANTHER" id="PTHR45674">
    <property type="entry name" value="DNA LIGASE 1/3 FAMILY MEMBER"/>
    <property type="match status" value="1"/>
</dbReference>
<dbReference type="EMBL" id="LNZH02000204">
    <property type="protein sequence ID" value="OCB86086.1"/>
    <property type="molecule type" value="Genomic_DNA"/>
</dbReference>
<evidence type="ECO:0000256" key="16">
    <source>
        <dbReference type="SAM" id="MobiDB-lite"/>
    </source>
</evidence>
<evidence type="ECO:0000256" key="3">
    <source>
        <dbReference type="ARBA" id="ARBA00022598"/>
    </source>
</evidence>
<dbReference type="SUPFAM" id="SSF117018">
    <property type="entry name" value="ATP-dependent DNA ligase DNA-binding domain"/>
    <property type="match status" value="1"/>
</dbReference>
<sequence>MTTIQRASEQTDWAGGRQATIVFVFMLIAFVAESQLTEYVESDLNYRHPYLLLYMAHVSLVFIFPLHLLYLRWTTSLPMKAYVRGLARAIKAHLTSKYIPAPLDLGDSGAPGFPTARLFSVIAWCTLGLTIPALLWFAALNYASVSDVTAIWNSNAFWAYVISVKLKHSAWEPRRLAAVVIASLGVVVVIYGSKQSSDASDSDDISAPFFGNMLTLIASVGYGFYQVLYNMYAVPPSEAEDERGAWRRLSFSSDSVEEALVESEVTEGINLVDDIVYPPPFGLYANALTTGMGILTILILWIPLPLLHMTDIEPFAWPKDLKTLIAIFGICLSALTFLATFMISLGVWGPIITSVGNLLTIVLVIISDLIFGNAIDTLTMWTVVGSSMIVDWQTVIYLTVAENQNFHLGCICVLKTDRSCSSTKNNLETKKLIDRPSKSGYIGRRVVTPSSRMFVIRRVSTRVLTRMGRQQTLGKFFEMPKGMKTAPPQQANLSELWSGKGKKAKKEDASSAVVVSKPGDKDVVMDEPVKKNVREKSTSPKPQSKSPRTPVEQEEARPNKKRRVIDSDSEAGSDGEAAQQAKPKRLIKRSKKSKAAKPTEDDDLIDASEPPETSEADELGEEELEEEEEAENVEEKAVAYKSAKWAISRVEDVDIPGGWKKEEPVPYAALAKAFSLIEATTKRIEKTTLLTALLLLVIRRSAPGDYKSLLQTVYLCINRLSPDYVGIELGIGESILLKAIAESTGRSLSIIKADLKREGDLGMVAMNSKNSQKTIFKPKRLTVPYVFSNLREIALSTGHSSQSKKVSIITKLLAACQEHEAKYIVRSLEGKLRIGNAERSVVVALAHAVVLHEKEKVGKKWSQDKLVSRLEQGANILKAVYSELPSYDEVVPVLLESGIDHLQEKCKLKPGIPLKPMLAKPTKAIGEVLDRCEGKKFTCEYKYDGERAQVHRLEDGTIAVFSRNSEDMSKKYPDLVEQLPRCIKDTVKSFVLDSEAVAFDVKENKLMPFQELSRRKRKDVKVEDIQVRVCLFAFDLLYLNGEPLLRKPLSERRQILREHFRPVHGEFDFAKSSDGETTEAIQTFLDESVKDGCEGLMIKMLETEASHYEPSKRSLKKDYLAGVGDSLDLVVVGAYYGKGKRTNVYGAFLLACYDADSEEYQTICKIGTGFSDEALQAHYEALNPLEMEKPRVDIKVGSAKPDVWFEPKIVWEVLTADLSLSPVYTAAQGLIEDRGISLRFPRFIRVRDDKNADDATGPEQIAEMYERQTLAQTKGSKKNAGDAEDDFW</sequence>
<dbReference type="InterPro" id="IPR000977">
    <property type="entry name" value="DNA_ligase_ATP-dep"/>
</dbReference>
<dbReference type="Proteomes" id="UP000757232">
    <property type="component" value="Unassembled WGS sequence"/>
</dbReference>
<keyword evidence="4" id="KW-0132">Cell division</keyword>
<feature type="region of interest" description="Disordered" evidence="16">
    <location>
        <begin position="1266"/>
        <end position="1288"/>
    </location>
</feature>
<evidence type="ECO:0000313" key="19">
    <source>
        <dbReference type="EMBL" id="OCB86086.1"/>
    </source>
</evidence>
<dbReference type="EC" id="6.5.1.1" evidence="14"/>
<keyword evidence="10 14" id="KW-0234">DNA repair</keyword>
<dbReference type="GO" id="GO:0005524">
    <property type="term" value="F:ATP binding"/>
    <property type="evidence" value="ECO:0007669"/>
    <property type="project" value="UniProtKB-KW"/>
</dbReference>
<feature type="transmembrane region" description="Helical" evidence="17">
    <location>
        <begin position="51"/>
        <end position="71"/>
    </location>
</feature>
<feature type="compositionally biased region" description="Acidic residues" evidence="16">
    <location>
        <begin position="612"/>
        <end position="632"/>
    </location>
</feature>
<feature type="transmembrane region" description="Helical" evidence="17">
    <location>
        <begin position="118"/>
        <end position="139"/>
    </location>
</feature>
<dbReference type="GO" id="GO:0005634">
    <property type="term" value="C:nucleus"/>
    <property type="evidence" value="ECO:0007669"/>
    <property type="project" value="UniProtKB-SubCell"/>
</dbReference>
<dbReference type="Pfam" id="PF04679">
    <property type="entry name" value="DNA_ligase_A_C"/>
    <property type="match status" value="1"/>
</dbReference>
<dbReference type="OrthoDB" id="206088at2759"/>
<evidence type="ECO:0000259" key="18">
    <source>
        <dbReference type="PROSITE" id="PS50160"/>
    </source>
</evidence>
<dbReference type="InterPro" id="IPR012309">
    <property type="entry name" value="DNA_ligase_ATP-dep_C"/>
</dbReference>
<dbReference type="CDD" id="cd07969">
    <property type="entry name" value="OBF_DNA_ligase_I"/>
    <property type="match status" value="1"/>
</dbReference>
<dbReference type="Pfam" id="PF01068">
    <property type="entry name" value="DNA_ligase_A_M"/>
    <property type="match status" value="1"/>
</dbReference>
<dbReference type="GO" id="GO:0005739">
    <property type="term" value="C:mitochondrion"/>
    <property type="evidence" value="ECO:0007669"/>
    <property type="project" value="TreeGrafter"/>
</dbReference>
<dbReference type="InterPro" id="IPR050191">
    <property type="entry name" value="ATP-dep_DNA_ligase"/>
</dbReference>
<dbReference type="Pfam" id="PF04675">
    <property type="entry name" value="DNA_ligase_A_N"/>
    <property type="match status" value="1"/>
</dbReference>
<dbReference type="InterPro" id="IPR012310">
    <property type="entry name" value="DNA_ligase_ATP-dep_cent"/>
</dbReference>
<evidence type="ECO:0000256" key="9">
    <source>
        <dbReference type="ARBA" id="ARBA00023172"/>
    </source>
</evidence>
<evidence type="ECO:0000256" key="11">
    <source>
        <dbReference type="ARBA" id="ARBA00023242"/>
    </source>
</evidence>
<name>A0A9Q5N627_SANBA</name>
<dbReference type="InterPro" id="IPR037185">
    <property type="entry name" value="EmrE-like"/>
</dbReference>
<comment type="subcellular location">
    <subcellularLocation>
        <location evidence="1">Nucleus</location>
    </subcellularLocation>
</comment>
<dbReference type="InterPro" id="IPR012308">
    <property type="entry name" value="DNA_ligase_ATP-dep_N"/>
</dbReference>
<dbReference type="FunFam" id="1.10.3260.10:FF:000001">
    <property type="entry name" value="DNA ligase"/>
    <property type="match status" value="1"/>
</dbReference>
<feature type="transmembrane region" description="Helical" evidence="17">
    <location>
        <begin position="176"/>
        <end position="193"/>
    </location>
</feature>
<keyword evidence="5" id="KW-0235">DNA replication</keyword>
<dbReference type="Gene3D" id="1.10.3260.10">
    <property type="entry name" value="DNA ligase, ATP-dependent, N-terminal domain"/>
    <property type="match status" value="1"/>
</dbReference>
<evidence type="ECO:0000256" key="10">
    <source>
        <dbReference type="ARBA" id="ARBA00023204"/>
    </source>
</evidence>
<dbReference type="FunFam" id="2.40.50.140:FF:000062">
    <property type="entry name" value="DNA ligase"/>
    <property type="match status" value="1"/>
</dbReference>
<accession>A0A9Q5N627</accession>
<feature type="transmembrane region" description="Helical" evidence="17">
    <location>
        <begin position="205"/>
        <end position="225"/>
    </location>
</feature>
<dbReference type="Gene3D" id="3.30.1490.70">
    <property type="match status" value="1"/>
</dbReference>
<evidence type="ECO:0000256" key="12">
    <source>
        <dbReference type="ARBA" id="ARBA00023306"/>
    </source>
</evidence>
<dbReference type="GO" id="GO:0006310">
    <property type="term" value="P:DNA recombination"/>
    <property type="evidence" value="ECO:0007669"/>
    <property type="project" value="UniProtKB-KW"/>
</dbReference>
<evidence type="ECO:0000256" key="1">
    <source>
        <dbReference type="ARBA" id="ARBA00004123"/>
    </source>
</evidence>
<evidence type="ECO:0000256" key="13">
    <source>
        <dbReference type="ARBA" id="ARBA00034003"/>
    </source>
</evidence>
<evidence type="ECO:0000256" key="15">
    <source>
        <dbReference type="RuleBase" id="RU004196"/>
    </source>
</evidence>
<dbReference type="InterPro" id="IPR036599">
    <property type="entry name" value="DNA_ligase_N_sf"/>
</dbReference>
<dbReference type="InterPro" id="IPR012340">
    <property type="entry name" value="NA-bd_OB-fold"/>
</dbReference>
<proteinExistence type="inferred from homology"/>
<evidence type="ECO:0000256" key="7">
    <source>
        <dbReference type="ARBA" id="ARBA00022763"/>
    </source>
</evidence>
<dbReference type="SUPFAM" id="SSF56091">
    <property type="entry name" value="DNA ligase/mRNA capping enzyme, catalytic domain"/>
    <property type="match status" value="1"/>
</dbReference>
<comment type="caution">
    <text evidence="19">The sequence shown here is derived from an EMBL/GenBank/DDBJ whole genome shotgun (WGS) entry which is preliminary data.</text>
</comment>
<dbReference type="PROSITE" id="PS50160">
    <property type="entry name" value="DNA_LIGASE_A3"/>
    <property type="match status" value="1"/>
</dbReference>
<keyword evidence="7 14" id="KW-0227">DNA damage</keyword>
<evidence type="ECO:0000256" key="14">
    <source>
        <dbReference type="RuleBase" id="RU000617"/>
    </source>
</evidence>